<name>A0A1Q9JHI7_9FIRM</name>
<feature type="domain" description="Transposase InsH N-terminal" evidence="1">
    <location>
        <begin position="26"/>
        <end position="116"/>
    </location>
</feature>
<dbReference type="PANTHER" id="PTHR33408">
    <property type="entry name" value="TRANSPOSASE"/>
    <property type="match status" value="1"/>
</dbReference>
<protein>
    <recommendedName>
        <fullName evidence="1">Transposase InsH N-terminal domain-containing protein</fullName>
    </recommendedName>
</protein>
<gene>
    <name evidence="2" type="ORF">BHK98_05890</name>
</gene>
<dbReference type="STRING" id="1261640.BHK98_05890"/>
<dbReference type="Pfam" id="PF05598">
    <property type="entry name" value="DUF772"/>
    <property type="match status" value="1"/>
</dbReference>
<keyword evidence="3" id="KW-1185">Reference proteome</keyword>
<dbReference type="EMBL" id="MJIE01000001">
    <property type="protein sequence ID" value="OLR55635.1"/>
    <property type="molecule type" value="Genomic_DNA"/>
</dbReference>
<evidence type="ECO:0000313" key="3">
    <source>
        <dbReference type="Proteomes" id="UP000187404"/>
    </source>
</evidence>
<evidence type="ECO:0000313" key="2">
    <source>
        <dbReference type="EMBL" id="OLR55635.1"/>
    </source>
</evidence>
<organism evidence="2 3">
    <name type="scientific">Hornefia porci</name>
    <dbReference type="NCBI Taxonomy" id="2652292"/>
    <lineage>
        <taxon>Bacteria</taxon>
        <taxon>Bacillati</taxon>
        <taxon>Bacillota</taxon>
        <taxon>Clostridia</taxon>
        <taxon>Peptostreptococcales</taxon>
        <taxon>Anaerovoracaceae</taxon>
        <taxon>Hornefia</taxon>
    </lineage>
</organism>
<reference evidence="2 3" key="1">
    <citation type="journal article" date="2016" name="Appl. Environ. Microbiol.">
        <title>Function and Phylogeny of Bacterial Butyryl Coenzyme A:Acetate Transferases and Their Diversity in the Proximal Colon of Swine.</title>
        <authorList>
            <person name="Trachsel J."/>
            <person name="Bayles D.O."/>
            <person name="Looft T."/>
            <person name="Levine U.Y."/>
            <person name="Allen H.K."/>
        </authorList>
    </citation>
    <scope>NUCLEOTIDE SEQUENCE [LARGE SCALE GENOMIC DNA]</scope>
    <source>
        <strain evidence="2 3">68-3-10</strain>
    </source>
</reference>
<accession>A0A1Q9JHI7</accession>
<evidence type="ECO:0000259" key="1">
    <source>
        <dbReference type="Pfam" id="PF05598"/>
    </source>
</evidence>
<dbReference type="AlphaFoldDB" id="A0A1Q9JHI7"/>
<sequence>MKKLSTTDKNYTTNEKCFQLKIPMNLNIIIPDNDSVRLLSQFVEEMDLTCLYETYSLLKENQVTPRQMLKLLLYAYLDGKYTSRAIELACNRDINYMYLLEGKASPDHATIARFRSLHFAPVRNSFWPIAQKCLSIPPSGSHLVR</sequence>
<proteinExistence type="predicted"/>
<dbReference type="RefSeq" id="WP_075712623.1">
    <property type="nucleotide sequence ID" value="NZ_MJIE01000001.1"/>
</dbReference>
<dbReference type="InterPro" id="IPR008490">
    <property type="entry name" value="Transposase_InsH_N"/>
</dbReference>
<dbReference type="OrthoDB" id="9789070at2"/>
<dbReference type="Proteomes" id="UP000187404">
    <property type="component" value="Unassembled WGS sequence"/>
</dbReference>
<comment type="caution">
    <text evidence="2">The sequence shown here is derived from an EMBL/GenBank/DDBJ whole genome shotgun (WGS) entry which is preliminary data.</text>
</comment>